<keyword evidence="1" id="KW-0961">Cell wall biogenesis/degradation</keyword>
<keyword evidence="1" id="KW-0133">Cell shape</keyword>
<dbReference type="InterPro" id="IPR005490">
    <property type="entry name" value="LD_TPept_cat_dom"/>
</dbReference>
<gene>
    <name evidence="4" type="ORF">ERS075527_04181</name>
    <name evidence="5" type="ORF">ERS075579_05434</name>
</gene>
<reference evidence="4 6" key="2">
    <citation type="submission" date="2015-03" db="EMBL/GenBank/DDBJ databases">
        <authorList>
            <consortium name="Pathogen Informatics"/>
            <person name="Murphy D."/>
        </authorList>
    </citation>
    <scope>NUCLEOTIDE SEQUENCE [LARGE SCALE GENOMIC DNA]</scope>
    <source>
        <strain evidence="4 6">PAP036</strain>
    </source>
</reference>
<dbReference type="EMBL" id="CSUW01000010">
    <property type="protein sequence ID" value="CPT55868.1"/>
    <property type="molecule type" value="Genomic_DNA"/>
</dbReference>
<dbReference type="GO" id="GO:0009252">
    <property type="term" value="P:peptidoglycan biosynthetic process"/>
    <property type="evidence" value="ECO:0007669"/>
    <property type="project" value="UniProtKB-KW"/>
</dbReference>
<dbReference type="EMBL" id="CSWP01000017">
    <property type="protein sequence ID" value="CPV74350.1"/>
    <property type="molecule type" value="Genomic_DNA"/>
</dbReference>
<accession>A0A0U0WPD3</accession>
<name>A0A0U0WPD3_9MYCO</name>
<dbReference type="AlphaFoldDB" id="A0A0U0WPD3"/>
<protein>
    <submittedName>
        <fullName evidence="5">Conserved exported protein of uncharacterized function</fullName>
    </submittedName>
</protein>
<evidence type="ECO:0000313" key="6">
    <source>
        <dbReference type="Proteomes" id="UP000038487"/>
    </source>
</evidence>
<evidence type="ECO:0000259" key="3">
    <source>
        <dbReference type="PROSITE" id="PS52029"/>
    </source>
</evidence>
<dbReference type="Pfam" id="PF03734">
    <property type="entry name" value="YkuD"/>
    <property type="match status" value="1"/>
</dbReference>
<comment type="pathway">
    <text evidence="1">Cell wall biogenesis; peptidoglycan biosynthesis.</text>
</comment>
<feature type="active site" description="Nucleophile" evidence="1">
    <location>
        <position position="213"/>
    </location>
</feature>
<keyword evidence="1" id="KW-0573">Peptidoglycan synthesis</keyword>
<dbReference type="RefSeq" id="WP_005064102.1">
    <property type="nucleotide sequence ID" value="NZ_AP022621.1"/>
</dbReference>
<keyword evidence="2" id="KW-0472">Membrane</keyword>
<evidence type="ECO:0000313" key="5">
    <source>
        <dbReference type="EMBL" id="CPV74350.1"/>
    </source>
</evidence>
<dbReference type="GO" id="GO:0008360">
    <property type="term" value="P:regulation of cell shape"/>
    <property type="evidence" value="ECO:0007669"/>
    <property type="project" value="UniProtKB-UniRule"/>
</dbReference>
<dbReference type="PROSITE" id="PS52029">
    <property type="entry name" value="LD_TPASE"/>
    <property type="match status" value="1"/>
</dbReference>
<feature type="active site" description="Proton donor/acceptor" evidence="1">
    <location>
        <position position="203"/>
    </location>
</feature>
<evidence type="ECO:0000313" key="4">
    <source>
        <dbReference type="EMBL" id="CPT55868.1"/>
    </source>
</evidence>
<evidence type="ECO:0000313" key="7">
    <source>
        <dbReference type="Proteomes" id="UP000045782"/>
    </source>
</evidence>
<reference evidence="5 7" key="1">
    <citation type="submission" date="2015-03" db="EMBL/GenBank/DDBJ databases">
        <authorList>
            <person name="Murphy D."/>
        </authorList>
    </citation>
    <scope>NUCLEOTIDE SEQUENCE [LARGE SCALE GENOMIC DNA]</scope>
    <source>
        <strain evidence="5 7">PAP088</strain>
    </source>
</reference>
<proteinExistence type="predicted"/>
<dbReference type="PANTHER" id="PTHR38589:SF1">
    <property type="entry name" value="BLR0621 PROTEIN"/>
    <property type="match status" value="1"/>
</dbReference>
<keyword evidence="2" id="KW-1133">Transmembrane helix</keyword>
<sequence>MVKPLPNLEGFENNIGHDGTVFRLLTLPCAALLALATVLLAAPAGAEPFVPWFAQSVGNATQVIAVNGAGGSNAKIDVFQRNGSQWQTVSTGIPAHVGSAGFIDKAKEGASATPNGVYSLDWAFGTAPPPPSGLRYLQVGPNDWWDGDSNSPTYNTHQQCAKAECPFNTAQSENLPIPQYKHAIVMGVNKDRVPGGGSAFFVHSTDGGPTAGCVSLDDATLVKLIGWLRPGAVIAIKG</sequence>
<feature type="domain" description="L,D-TPase catalytic" evidence="3">
    <location>
        <begin position="65"/>
        <end position="237"/>
    </location>
</feature>
<dbReference type="GeneID" id="93381246"/>
<dbReference type="GO" id="GO:0016740">
    <property type="term" value="F:transferase activity"/>
    <property type="evidence" value="ECO:0007669"/>
    <property type="project" value="InterPro"/>
</dbReference>
<dbReference type="GO" id="GO:0071555">
    <property type="term" value="P:cell wall organization"/>
    <property type="evidence" value="ECO:0007669"/>
    <property type="project" value="UniProtKB-UniRule"/>
</dbReference>
<evidence type="ECO:0000256" key="2">
    <source>
        <dbReference type="SAM" id="Phobius"/>
    </source>
</evidence>
<dbReference type="Proteomes" id="UP000045782">
    <property type="component" value="Unassembled WGS sequence"/>
</dbReference>
<evidence type="ECO:0000256" key="1">
    <source>
        <dbReference type="PROSITE-ProRule" id="PRU01373"/>
    </source>
</evidence>
<feature type="transmembrane region" description="Helical" evidence="2">
    <location>
        <begin position="20"/>
        <end position="42"/>
    </location>
</feature>
<organism evidence="5 7">
    <name type="scientific">Mycobacteroides abscessus</name>
    <dbReference type="NCBI Taxonomy" id="36809"/>
    <lineage>
        <taxon>Bacteria</taxon>
        <taxon>Bacillati</taxon>
        <taxon>Actinomycetota</taxon>
        <taxon>Actinomycetes</taxon>
        <taxon>Mycobacteriales</taxon>
        <taxon>Mycobacteriaceae</taxon>
        <taxon>Mycobacteroides</taxon>
    </lineage>
</organism>
<keyword evidence="2" id="KW-0812">Transmembrane</keyword>
<dbReference type="PANTHER" id="PTHR38589">
    <property type="entry name" value="BLR0621 PROTEIN"/>
    <property type="match status" value="1"/>
</dbReference>
<dbReference type="Proteomes" id="UP000038487">
    <property type="component" value="Unassembled WGS sequence"/>
</dbReference>